<accession>A0A2W2B785</accession>
<feature type="transmembrane region" description="Helical" evidence="7">
    <location>
        <begin position="26"/>
        <end position="47"/>
    </location>
</feature>
<comment type="subcellular location">
    <subcellularLocation>
        <location evidence="1 7">Cell membrane</location>
        <topology evidence="1 7">Multi-pass membrane protein</topology>
    </subcellularLocation>
</comment>
<dbReference type="Gene3D" id="1.10.3720.10">
    <property type="entry name" value="MetI-like"/>
    <property type="match status" value="1"/>
</dbReference>
<feature type="transmembrane region" description="Helical" evidence="7">
    <location>
        <begin position="260"/>
        <end position="278"/>
    </location>
</feature>
<dbReference type="AlphaFoldDB" id="A0A2W2B785"/>
<evidence type="ECO:0000256" key="6">
    <source>
        <dbReference type="ARBA" id="ARBA00023136"/>
    </source>
</evidence>
<feature type="transmembrane region" description="Helical" evidence="7">
    <location>
        <begin position="209"/>
        <end position="233"/>
    </location>
</feature>
<dbReference type="GO" id="GO:0055085">
    <property type="term" value="P:transmembrane transport"/>
    <property type="evidence" value="ECO:0007669"/>
    <property type="project" value="InterPro"/>
</dbReference>
<dbReference type="Proteomes" id="UP000248764">
    <property type="component" value="Unassembled WGS sequence"/>
</dbReference>
<reference evidence="9 10" key="1">
    <citation type="submission" date="2018-01" db="EMBL/GenBank/DDBJ databases">
        <title>Draft genome sequence of Jiangella sp. GTF31.</title>
        <authorList>
            <person name="Sahin N."/>
            <person name="Ay H."/>
            <person name="Saygin H."/>
        </authorList>
    </citation>
    <scope>NUCLEOTIDE SEQUENCE [LARGE SCALE GENOMIC DNA]</scope>
    <source>
        <strain evidence="9 10">GTF31</strain>
    </source>
</reference>
<keyword evidence="6 7" id="KW-0472">Membrane</keyword>
<protein>
    <submittedName>
        <fullName evidence="9">ABC transporter permease</fullName>
    </submittedName>
</protein>
<dbReference type="PANTHER" id="PTHR43386:SF1">
    <property type="entry name" value="D,D-DIPEPTIDE TRANSPORT SYSTEM PERMEASE PROTEIN DDPC-RELATED"/>
    <property type="match status" value="1"/>
</dbReference>
<sequence length="289" mass="29682">MTPELISPAVARRTGVLHTALRTPGAVVGGAVVVLLLLVAVAGPLLVPHSPTEPVPGGLAAAFAPPSLDHPLGLDGQGRDVLSRMIAGTRLTLAVGISAVLVGALIGTLVGAVAGSVGGVVDNATMRVVDLLLAFPSLLLALGIVAAFGQGRTQVVIAVGVTTVPVFARLVRSEVQRQTGLDYVSAARMYGSGRGRILLRHLIPNSAHLIVVQATLMLSTTVIEVAALGYLGLGPADPREAEWGSMLTEATLTMRTEPQLLVWPSIALVITAVAFNVLGDGLRHAVEED</sequence>
<dbReference type="InterPro" id="IPR025966">
    <property type="entry name" value="OppC_N"/>
</dbReference>
<dbReference type="InterPro" id="IPR035906">
    <property type="entry name" value="MetI-like_sf"/>
</dbReference>
<keyword evidence="5 7" id="KW-1133">Transmembrane helix</keyword>
<evidence type="ECO:0000256" key="1">
    <source>
        <dbReference type="ARBA" id="ARBA00004651"/>
    </source>
</evidence>
<feature type="transmembrane region" description="Helical" evidence="7">
    <location>
        <begin position="93"/>
        <end position="121"/>
    </location>
</feature>
<dbReference type="Pfam" id="PF12911">
    <property type="entry name" value="OppC_N"/>
    <property type="match status" value="1"/>
</dbReference>
<evidence type="ECO:0000259" key="8">
    <source>
        <dbReference type="PROSITE" id="PS50928"/>
    </source>
</evidence>
<comment type="caution">
    <text evidence="9">The sequence shown here is derived from an EMBL/GenBank/DDBJ whole genome shotgun (WGS) entry which is preliminary data.</text>
</comment>
<evidence type="ECO:0000256" key="3">
    <source>
        <dbReference type="ARBA" id="ARBA00022475"/>
    </source>
</evidence>
<feature type="domain" description="ABC transmembrane type-1" evidence="8">
    <location>
        <begin position="89"/>
        <end position="279"/>
    </location>
</feature>
<dbReference type="GO" id="GO:0005886">
    <property type="term" value="C:plasma membrane"/>
    <property type="evidence" value="ECO:0007669"/>
    <property type="project" value="UniProtKB-SubCell"/>
</dbReference>
<keyword evidence="4 7" id="KW-0812">Transmembrane</keyword>
<dbReference type="CDD" id="cd06261">
    <property type="entry name" value="TM_PBP2"/>
    <property type="match status" value="1"/>
</dbReference>
<dbReference type="RefSeq" id="WP_111256229.1">
    <property type="nucleotide sequence ID" value="NZ_POTW01000048.1"/>
</dbReference>
<organism evidence="9 10">
    <name type="scientific">Jiangella anatolica</name>
    <dbReference type="NCBI Taxonomy" id="2670374"/>
    <lineage>
        <taxon>Bacteria</taxon>
        <taxon>Bacillati</taxon>
        <taxon>Actinomycetota</taxon>
        <taxon>Actinomycetes</taxon>
        <taxon>Jiangellales</taxon>
        <taxon>Jiangellaceae</taxon>
        <taxon>Jiangella</taxon>
    </lineage>
</organism>
<dbReference type="Pfam" id="PF00528">
    <property type="entry name" value="BPD_transp_1"/>
    <property type="match status" value="1"/>
</dbReference>
<evidence type="ECO:0000256" key="5">
    <source>
        <dbReference type="ARBA" id="ARBA00022989"/>
    </source>
</evidence>
<evidence type="ECO:0000256" key="7">
    <source>
        <dbReference type="RuleBase" id="RU363032"/>
    </source>
</evidence>
<evidence type="ECO:0000313" key="10">
    <source>
        <dbReference type="Proteomes" id="UP000248764"/>
    </source>
</evidence>
<dbReference type="SUPFAM" id="SSF161098">
    <property type="entry name" value="MetI-like"/>
    <property type="match status" value="1"/>
</dbReference>
<dbReference type="EMBL" id="POTW01000048">
    <property type="protein sequence ID" value="PZF81922.1"/>
    <property type="molecule type" value="Genomic_DNA"/>
</dbReference>
<gene>
    <name evidence="9" type="ORF">C1I92_19040</name>
</gene>
<keyword evidence="10" id="KW-1185">Reference proteome</keyword>
<evidence type="ECO:0000256" key="4">
    <source>
        <dbReference type="ARBA" id="ARBA00022692"/>
    </source>
</evidence>
<dbReference type="PANTHER" id="PTHR43386">
    <property type="entry name" value="OLIGOPEPTIDE TRANSPORT SYSTEM PERMEASE PROTEIN APPC"/>
    <property type="match status" value="1"/>
</dbReference>
<comment type="similarity">
    <text evidence="7">Belongs to the binding-protein-dependent transport system permease family.</text>
</comment>
<dbReference type="InterPro" id="IPR000515">
    <property type="entry name" value="MetI-like"/>
</dbReference>
<feature type="transmembrane region" description="Helical" evidence="7">
    <location>
        <begin position="154"/>
        <end position="171"/>
    </location>
</feature>
<dbReference type="PROSITE" id="PS50928">
    <property type="entry name" value="ABC_TM1"/>
    <property type="match status" value="1"/>
</dbReference>
<dbReference type="InterPro" id="IPR050366">
    <property type="entry name" value="BP-dependent_transpt_permease"/>
</dbReference>
<keyword evidence="2 7" id="KW-0813">Transport</keyword>
<feature type="transmembrane region" description="Helical" evidence="7">
    <location>
        <begin position="128"/>
        <end position="148"/>
    </location>
</feature>
<keyword evidence="3" id="KW-1003">Cell membrane</keyword>
<evidence type="ECO:0000256" key="2">
    <source>
        <dbReference type="ARBA" id="ARBA00022448"/>
    </source>
</evidence>
<name>A0A2W2B785_9ACTN</name>
<evidence type="ECO:0000313" key="9">
    <source>
        <dbReference type="EMBL" id="PZF81922.1"/>
    </source>
</evidence>
<proteinExistence type="inferred from homology"/>